<protein>
    <recommendedName>
        <fullName evidence="11">Glycosyltransferase RgtA/B/C/D-like domain-containing protein</fullName>
    </recommendedName>
</protein>
<name>A0ABT8AD56_9PROT</name>
<evidence type="ECO:0000313" key="10">
    <source>
        <dbReference type="Proteomes" id="UP001529369"/>
    </source>
</evidence>
<dbReference type="Proteomes" id="UP001529369">
    <property type="component" value="Unassembled WGS sequence"/>
</dbReference>
<evidence type="ECO:0000256" key="7">
    <source>
        <dbReference type="ARBA" id="ARBA00023136"/>
    </source>
</evidence>
<dbReference type="PANTHER" id="PTHR33908:SF11">
    <property type="entry name" value="MEMBRANE PROTEIN"/>
    <property type="match status" value="1"/>
</dbReference>
<proteinExistence type="predicted"/>
<dbReference type="EMBL" id="JAUFPN010000197">
    <property type="protein sequence ID" value="MDN3567742.1"/>
    <property type="molecule type" value="Genomic_DNA"/>
</dbReference>
<comment type="caution">
    <text evidence="9">The sequence shown here is derived from an EMBL/GenBank/DDBJ whole genome shotgun (WGS) entry which is preliminary data.</text>
</comment>
<evidence type="ECO:0000256" key="4">
    <source>
        <dbReference type="ARBA" id="ARBA00022679"/>
    </source>
</evidence>
<evidence type="ECO:0008006" key="11">
    <source>
        <dbReference type="Google" id="ProtNLM"/>
    </source>
</evidence>
<feature type="transmembrane region" description="Helical" evidence="8">
    <location>
        <begin position="399"/>
        <end position="424"/>
    </location>
</feature>
<keyword evidence="4" id="KW-0808">Transferase</keyword>
<dbReference type="InterPro" id="IPR050297">
    <property type="entry name" value="LipidA_mod_glycosyltrf_83"/>
</dbReference>
<feature type="transmembrane region" description="Helical" evidence="8">
    <location>
        <begin position="177"/>
        <end position="202"/>
    </location>
</feature>
<feature type="transmembrane region" description="Helical" evidence="8">
    <location>
        <begin position="33"/>
        <end position="51"/>
    </location>
</feature>
<evidence type="ECO:0000256" key="6">
    <source>
        <dbReference type="ARBA" id="ARBA00022989"/>
    </source>
</evidence>
<keyword evidence="3" id="KW-0328">Glycosyltransferase</keyword>
<accession>A0ABT8AD56</accession>
<keyword evidence="5 8" id="KW-0812">Transmembrane</keyword>
<feature type="transmembrane region" description="Helical" evidence="8">
    <location>
        <begin position="92"/>
        <end position="115"/>
    </location>
</feature>
<dbReference type="PANTHER" id="PTHR33908">
    <property type="entry name" value="MANNOSYLTRANSFERASE YKCB-RELATED"/>
    <property type="match status" value="1"/>
</dbReference>
<evidence type="ECO:0000256" key="1">
    <source>
        <dbReference type="ARBA" id="ARBA00004651"/>
    </source>
</evidence>
<evidence type="ECO:0000256" key="8">
    <source>
        <dbReference type="SAM" id="Phobius"/>
    </source>
</evidence>
<sequence>MMPGYPARQTRAQIEAQADRLEASRQALRGGDLAWVPVLVVWLLSTGYVLARLPRLPVATQDTPSYLALGPTRAPGYGWFLHAAQALIGPELAFLPLVQSLLIALGLLAFGLALARLLRSGVAAAVVVLAWAHTGTFEASRYVMSEGLFLPAMLAGLACSLAYARRGGWGMLTGATLAFGVALLTRTAGAVLLLVPLLLVLLDGRLGLGAVLRRWVLVLGLSAAMALGAMAANQARNGVFEIGSNTGTSLAGKAMLLLRPEAIQGSGREELLRRMLPLAAEARAAVAAAPTYAASLRAQDQAYEELRWRNFFPMAGPEMTHADTRASAQLAGEVAKAVIATDPSGYLRLVLRDWSGLVLYPHFWPVAASPEGSPHSFFAHCPGDPQRCWTFFRLEVPRVYGVAMLGTSLLGMTAAVVLVVGWGGQALRRRLGPAERAMLALALVTQASLVATALFEAGLWRYTIMAHAMNAALICWAAARLIYGREKRRGG</sequence>
<feature type="transmembrane region" description="Helical" evidence="8">
    <location>
        <begin position="436"/>
        <end position="455"/>
    </location>
</feature>
<comment type="subcellular location">
    <subcellularLocation>
        <location evidence="1">Cell membrane</location>
        <topology evidence="1">Multi-pass membrane protein</topology>
    </subcellularLocation>
</comment>
<keyword evidence="6 8" id="KW-1133">Transmembrane helix</keyword>
<organism evidence="9 10">
    <name type="scientific">Paeniroseomonas aquatica</name>
    <dbReference type="NCBI Taxonomy" id="373043"/>
    <lineage>
        <taxon>Bacteria</taxon>
        <taxon>Pseudomonadati</taxon>
        <taxon>Pseudomonadota</taxon>
        <taxon>Alphaproteobacteria</taxon>
        <taxon>Acetobacterales</taxon>
        <taxon>Acetobacteraceae</taxon>
        <taxon>Paeniroseomonas</taxon>
    </lineage>
</organism>
<dbReference type="RefSeq" id="WP_290319802.1">
    <property type="nucleotide sequence ID" value="NZ_JAUFPN010000197.1"/>
</dbReference>
<evidence type="ECO:0000256" key="5">
    <source>
        <dbReference type="ARBA" id="ARBA00022692"/>
    </source>
</evidence>
<keyword evidence="7 8" id="KW-0472">Membrane</keyword>
<gene>
    <name evidence="9" type="ORF">QWZ14_25470</name>
</gene>
<feature type="transmembrane region" description="Helical" evidence="8">
    <location>
        <begin position="461"/>
        <end position="483"/>
    </location>
</feature>
<evidence type="ECO:0000256" key="2">
    <source>
        <dbReference type="ARBA" id="ARBA00022475"/>
    </source>
</evidence>
<evidence type="ECO:0000313" key="9">
    <source>
        <dbReference type="EMBL" id="MDN3567742.1"/>
    </source>
</evidence>
<evidence type="ECO:0000256" key="3">
    <source>
        <dbReference type="ARBA" id="ARBA00022676"/>
    </source>
</evidence>
<feature type="transmembrane region" description="Helical" evidence="8">
    <location>
        <begin position="214"/>
        <end position="232"/>
    </location>
</feature>
<keyword evidence="2" id="KW-1003">Cell membrane</keyword>
<feature type="transmembrane region" description="Helical" evidence="8">
    <location>
        <begin position="147"/>
        <end position="165"/>
    </location>
</feature>
<keyword evidence="10" id="KW-1185">Reference proteome</keyword>
<reference evidence="10" key="1">
    <citation type="journal article" date="2019" name="Int. J. Syst. Evol. Microbiol.">
        <title>The Global Catalogue of Microorganisms (GCM) 10K type strain sequencing project: providing services to taxonomists for standard genome sequencing and annotation.</title>
        <authorList>
            <consortium name="The Broad Institute Genomics Platform"/>
            <consortium name="The Broad Institute Genome Sequencing Center for Infectious Disease"/>
            <person name="Wu L."/>
            <person name="Ma J."/>
        </authorList>
    </citation>
    <scope>NUCLEOTIDE SEQUENCE [LARGE SCALE GENOMIC DNA]</scope>
    <source>
        <strain evidence="10">CECT 7131</strain>
    </source>
</reference>